<evidence type="ECO:0000313" key="3">
    <source>
        <dbReference type="Proteomes" id="UP001308179"/>
    </source>
</evidence>
<feature type="non-terminal residue" evidence="2">
    <location>
        <position position="235"/>
    </location>
</feature>
<feature type="compositionally biased region" description="Low complexity" evidence="1">
    <location>
        <begin position="206"/>
        <end position="217"/>
    </location>
</feature>
<accession>A0ABR0KV71</accession>
<keyword evidence="3" id="KW-1185">Reference proteome</keyword>
<comment type="caution">
    <text evidence="2">The sequence shown here is derived from an EMBL/GenBank/DDBJ whole genome shotgun (WGS) entry which is preliminary data.</text>
</comment>
<proteinExistence type="predicted"/>
<gene>
    <name evidence="2" type="ORF">LTR32_007795</name>
</gene>
<evidence type="ECO:0000256" key="1">
    <source>
        <dbReference type="SAM" id="MobiDB-lite"/>
    </source>
</evidence>
<feature type="region of interest" description="Disordered" evidence="1">
    <location>
        <begin position="180"/>
        <end position="235"/>
    </location>
</feature>
<sequence>MPLLLTEIVGTPDVPAAPTDTVEDVRPVPSSTLLEMAVPTGAVPAGAVPIGAVPAGAVPTGAVPTGAVPNGAVLKGAVPETCGCTLGQYPFHAPITLESPKLIPVTPLTTVQAPPTRSKLTAWQPTELSQASTQLSRVNFHFGTVNIVAPMNATPQLIVYSCMNESWQNGVEGVPVSEQVTEPQVGKEPAAGKSDGGEAPAPPGMAVPAGGNGMMPPDENPKPADGFTPLGVIAA</sequence>
<protein>
    <submittedName>
        <fullName evidence="2">Uncharacterized protein</fullName>
    </submittedName>
</protein>
<dbReference type="Proteomes" id="UP001308179">
    <property type="component" value="Unassembled WGS sequence"/>
</dbReference>
<evidence type="ECO:0000313" key="2">
    <source>
        <dbReference type="EMBL" id="KAK5138681.1"/>
    </source>
</evidence>
<organism evidence="2 3">
    <name type="scientific">Rachicladosporium monterosium</name>
    <dbReference type="NCBI Taxonomy" id="1507873"/>
    <lineage>
        <taxon>Eukaryota</taxon>
        <taxon>Fungi</taxon>
        <taxon>Dikarya</taxon>
        <taxon>Ascomycota</taxon>
        <taxon>Pezizomycotina</taxon>
        <taxon>Dothideomycetes</taxon>
        <taxon>Dothideomycetidae</taxon>
        <taxon>Cladosporiales</taxon>
        <taxon>Cladosporiaceae</taxon>
        <taxon>Rachicladosporium</taxon>
    </lineage>
</organism>
<reference evidence="2 3" key="1">
    <citation type="submission" date="2023-08" db="EMBL/GenBank/DDBJ databases">
        <title>Black Yeasts Isolated from many extreme environments.</title>
        <authorList>
            <person name="Coleine C."/>
            <person name="Stajich J.E."/>
            <person name="Selbmann L."/>
        </authorList>
    </citation>
    <scope>NUCLEOTIDE SEQUENCE [LARGE SCALE GENOMIC DNA]</scope>
    <source>
        <strain evidence="2 3">CCFEE 5386</strain>
    </source>
</reference>
<dbReference type="EMBL" id="JAVRRR010001700">
    <property type="protein sequence ID" value="KAK5138681.1"/>
    <property type="molecule type" value="Genomic_DNA"/>
</dbReference>
<name>A0ABR0KV71_9PEZI</name>